<dbReference type="GO" id="GO:0008233">
    <property type="term" value="F:peptidase activity"/>
    <property type="evidence" value="ECO:0007669"/>
    <property type="project" value="UniProtKB-KW"/>
</dbReference>
<feature type="domain" description="Peptidase M20 dimerisation" evidence="4">
    <location>
        <begin position="282"/>
        <end position="361"/>
    </location>
</feature>
<dbReference type="GO" id="GO:0006508">
    <property type="term" value="P:proteolysis"/>
    <property type="evidence" value="ECO:0007669"/>
    <property type="project" value="UniProtKB-KW"/>
</dbReference>
<evidence type="ECO:0000313" key="5">
    <source>
        <dbReference type="EMBL" id="MBJ7596930.1"/>
    </source>
</evidence>
<dbReference type="Pfam" id="PF01546">
    <property type="entry name" value="Peptidase_M20"/>
    <property type="match status" value="1"/>
</dbReference>
<proteinExistence type="predicted"/>
<evidence type="ECO:0000256" key="3">
    <source>
        <dbReference type="ARBA" id="ARBA00022801"/>
    </source>
</evidence>
<keyword evidence="6" id="KW-1185">Reference proteome</keyword>
<protein>
    <submittedName>
        <fullName evidence="5">M20/M25/M40 family metallo-hydrolase</fullName>
    </submittedName>
</protein>
<dbReference type="Pfam" id="PF07687">
    <property type="entry name" value="M20_dimer"/>
    <property type="match status" value="1"/>
</dbReference>
<keyword evidence="3" id="KW-0378">Hydrolase</keyword>
<dbReference type="Proteomes" id="UP000612893">
    <property type="component" value="Unassembled WGS sequence"/>
</dbReference>
<comment type="caution">
    <text evidence="5">The sequence shown here is derived from an EMBL/GenBank/DDBJ whole genome shotgun (WGS) entry which is preliminary data.</text>
</comment>
<organism evidence="5 6">
    <name type="scientific">Candidatus Nephthysia bennettiae</name>
    <dbReference type="NCBI Taxonomy" id="3127016"/>
    <lineage>
        <taxon>Bacteria</taxon>
        <taxon>Bacillati</taxon>
        <taxon>Candidatus Dormiibacterota</taxon>
        <taxon>Candidatus Dormibacteria</taxon>
        <taxon>Candidatus Dormibacterales</taxon>
        <taxon>Candidatus Dormibacteraceae</taxon>
        <taxon>Candidatus Nephthysia</taxon>
    </lineage>
</organism>
<evidence type="ECO:0000313" key="6">
    <source>
        <dbReference type="Proteomes" id="UP000612893"/>
    </source>
</evidence>
<dbReference type="RefSeq" id="WP_338198767.1">
    <property type="nucleotide sequence ID" value="NZ_JAEKNR010000029.1"/>
</dbReference>
<evidence type="ECO:0000256" key="2">
    <source>
        <dbReference type="ARBA" id="ARBA00022723"/>
    </source>
</evidence>
<dbReference type="InterPro" id="IPR002933">
    <property type="entry name" value="Peptidase_M20"/>
</dbReference>
<dbReference type="Gene3D" id="3.40.630.10">
    <property type="entry name" value="Zn peptidases"/>
    <property type="match status" value="1"/>
</dbReference>
<keyword evidence="2" id="KW-0479">Metal-binding</keyword>
<name>A0A934N1E9_9BACT</name>
<sequence>MQDQIQRLHGHIDSSFEDHLQRTREFVRQPSISGDGTGIKEMAQLVAGEVERLGGQAEIVPTPGHPVVTGEVDAGAPRTLLVYGMYDVQPVTGETWTTEPFGAEIIELPGLGRSLLNRGITNQKGPLIGFFCAMQSLLATAGSLPVNLKFLIEGEEELGSPSLPGVVERQRDALAADAAFFPAFSQDPDGKVVMYLGAKGTVHFEVTARGGDWGGPTSRGIHGSNAAWFHSPAWALVQALAGMLTVDQRRIAVRGIYDDVAPPSEEDEQLLARLSETLTLDTYLRQNDVRRFKHPEQGADLLRRFLFEPGLNLNGIASGYVGPGTKTVVPHEARARVDIRLVPRMQPETVFSLMLEHLSQSEYHVETELLHAYTWSKSSLSDLANSVLLDTYRSLGFEPEVWPLIAGSAPFYLFTQTLGIPVAMGGLGHGGRQHSPDEYATVDGLRLFEKSVAEYVLRFGARTEVT</sequence>
<dbReference type="GO" id="GO:0046872">
    <property type="term" value="F:metal ion binding"/>
    <property type="evidence" value="ECO:0007669"/>
    <property type="project" value="UniProtKB-KW"/>
</dbReference>
<keyword evidence="1" id="KW-0645">Protease</keyword>
<evidence type="ECO:0000259" key="4">
    <source>
        <dbReference type="Pfam" id="PF07687"/>
    </source>
</evidence>
<dbReference type="EMBL" id="JAEKNR010000029">
    <property type="protein sequence ID" value="MBJ7596930.1"/>
    <property type="molecule type" value="Genomic_DNA"/>
</dbReference>
<dbReference type="InterPro" id="IPR011650">
    <property type="entry name" value="Peptidase_M20_dimer"/>
</dbReference>
<dbReference type="PANTHER" id="PTHR43270:SF8">
    <property type="entry name" value="DI- AND TRIPEPTIDASE DUG2-RELATED"/>
    <property type="match status" value="1"/>
</dbReference>
<dbReference type="AlphaFoldDB" id="A0A934N1E9"/>
<dbReference type="InterPro" id="IPR051458">
    <property type="entry name" value="Cyt/Met_Dipeptidase"/>
</dbReference>
<dbReference type="SUPFAM" id="SSF53187">
    <property type="entry name" value="Zn-dependent exopeptidases"/>
    <property type="match status" value="1"/>
</dbReference>
<dbReference type="PANTHER" id="PTHR43270">
    <property type="entry name" value="BETA-ALA-HIS DIPEPTIDASE"/>
    <property type="match status" value="1"/>
</dbReference>
<accession>A0A934N1E9</accession>
<evidence type="ECO:0000256" key="1">
    <source>
        <dbReference type="ARBA" id="ARBA00022670"/>
    </source>
</evidence>
<dbReference type="Gene3D" id="3.30.70.360">
    <property type="match status" value="1"/>
</dbReference>
<reference evidence="5" key="1">
    <citation type="submission" date="2020-10" db="EMBL/GenBank/DDBJ databases">
        <title>Ca. Dormibacterota MAGs.</title>
        <authorList>
            <person name="Montgomery K."/>
        </authorList>
    </citation>
    <scope>NUCLEOTIDE SEQUENCE [LARGE SCALE GENOMIC DNA]</scope>
    <source>
        <strain evidence="5">SC8812_S17_10</strain>
    </source>
</reference>
<gene>
    <name evidence="5" type="ORF">JF922_02425</name>
</gene>